<dbReference type="Gene3D" id="3.30.1340.30">
    <property type="match status" value="1"/>
</dbReference>
<comment type="caution">
    <text evidence="4">The sequence shown here is derived from an EMBL/GenBank/DDBJ whole genome shotgun (WGS) entry which is preliminary data.</text>
</comment>
<evidence type="ECO:0000256" key="1">
    <source>
        <dbReference type="SAM" id="MobiDB-lite"/>
    </source>
</evidence>
<evidence type="ECO:0000259" key="3">
    <source>
        <dbReference type="PROSITE" id="PS50914"/>
    </source>
</evidence>
<name>A0A841JPK3_9BACT</name>
<dbReference type="InterPro" id="IPR007055">
    <property type="entry name" value="BON_dom"/>
</dbReference>
<feature type="region of interest" description="Disordered" evidence="1">
    <location>
        <begin position="30"/>
        <end position="54"/>
    </location>
</feature>
<gene>
    <name evidence="4" type="ORF">HNQ77_000445</name>
</gene>
<sequence length="122" mass="12780">MKSQKPTRLLCSAALFLCLTAGPMFAQTQADNSAANKNQTATAESQSSAHSDRAITRKVRQAIIADKNLSTYAHNVKIITVNGAVTLKGPVHSDEEKAKVAADAGSVVSADAITNELTVKGQ</sequence>
<dbReference type="RefSeq" id="WP_082125175.1">
    <property type="nucleotide sequence ID" value="NZ_JACHEK010000001.1"/>
</dbReference>
<dbReference type="Pfam" id="PF04972">
    <property type="entry name" value="BON"/>
    <property type="match status" value="1"/>
</dbReference>
<feature type="domain" description="BON" evidence="3">
    <location>
        <begin position="51"/>
        <end position="121"/>
    </location>
</feature>
<evidence type="ECO:0000313" key="5">
    <source>
        <dbReference type="Proteomes" id="UP000538666"/>
    </source>
</evidence>
<organism evidence="4 5">
    <name type="scientific">Silvibacterium bohemicum</name>
    <dbReference type="NCBI Taxonomy" id="1577686"/>
    <lineage>
        <taxon>Bacteria</taxon>
        <taxon>Pseudomonadati</taxon>
        <taxon>Acidobacteriota</taxon>
        <taxon>Terriglobia</taxon>
        <taxon>Terriglobales</taxon>
        <taxon>Acidobacteriaceae</taxon>
        <taxon>Silvibacterium</taxon>
    </lineage>
</organism>
<dbReference type="Proteomes" id="UP000538666">
    <property type="component" value="Unassembled WGS sequence"/>
</dbReference>
<protein>
    <submittedName>
        <fullName evidence="4">Osmotically-inducible protein OsmY</fullName>
    </submittedName>
</protein>
<evidence type="ECO:0000313" key="4">
    <source>
        <dbReference type="EMBL" id="MBB6142507.1"/>
    </source>
</evidence>
<dbReference type="EMBL" id="JACHEK010000001">
    <property type="protein sequence ID" value="MBB6142507.1"/>
    <property type="molecule type" value="Genomic_DNA"/>
</dbReference>
<dbReference type="AlphaFoldDB" id="A0A841JPK3"/>
<feature type="chain" id="PRO_5032675195" evidence="2">
    <location>
        <begin position="27"/>
        <end position="122"/>
    </location>
</feature>
<keyword evidence="5" id="KW-1185">Reference proteome</keyword>
<dbReference type="OrthoDB" id="5957063at2"/>
<reference evidence="4 5" key="1">
    <citation type="submission" date="2020-08" db="EMBL/GenBank/DDBJ databases">
        <title>Genomic Encyclopedia of Type Strains, Phase IV (KMG-IV): sequencing the most valuable type-strain genomes for metagenomic binning, comparative biology and taxonomic classification.</title>
        <authorList>
            <person name="Goeker M."/>
        </authorList>
    </citation>
    <scope>NUCLEOTIDE SEQUENCE [LARGE SCALE GENOMIC DNA]</scope>
    <source>
        <strain evidence="4 5">DSM 103733</strain>
    </source>
</reference>
<dbReference type="PROSITE" id="PS50914">
    <property type="entry name" value="BON"/>
    <property type="match status" value="1"/>
</dbReference>
<evidence type="ECO:0000256" key="2">
    <source>
        <dbReference type="SAM" id="SignalP"/>
    </source>
</evidence>
<keyword evidence="2" id="KW-0732">Signal</keyword>
<feature type="compositionally biased region" description="Polar residues" evidence="1">
    <location>
        <begin position="30"/>
        <end position="49"/>
    </location>
</feature>
<proteinExistence type="predicted"/>
<feature type="signal peptide" evidence="2">
    <location>
        <begin position="1"/>
        <end position="26"/>
    </location>
</feature>
<accession>A0A841JPK3</accession>